<reference evidence="1" key="1">
    <citation type="submission" date="2021-01" db="EMBL/GenBank/DDBJ databases">
        <title>Whole genome shotgun sequence of Virgisporangium aurantiacum NBRC 16421.</title>
        <authorList>
            <person name="Komaki H."/>
            <person name="Tamura T."/>
        </authorList>
    </citation>
    <scope>NUCLEOTIDE SEQUENCE</scope>
    <source>
        <strain evidence="1">NBRC 16421</strain>
    </source>
</reference>
<organism evidence="1 2">
    <name type="scientific">Virgisporangium aurantiacum</name>
    <dbReference type="NCBI Taxonomy" id="175570"/>
    <lineage>
        <taxon>Bacteria</taxon>
        <taxon>Bacillati</taxon>
        <taxon>Actinomycetota</taxon>
        <taxon>Actinomycetes</taxon>
        <taxon>Micromonosporales</taxon>
        <taxon>Micromonosporaceae</taxon>
        <taxon>Virgisporangium</taxon>
    </lineage>
</organism>
<evidence type="ECO:0000313" key="1">
    <source>
        <dbReference type="EMBL" id="GIJ56342.1"/>
    </source>
</evidence>
<dbReference type="EMBL" id="BOPG01000024">
    <property type="protein sequence ID" value="GIJ56342.1"/>
    <property type="molecule type" value="Genomic_DNA"/>
</dbReference>
<evidence type="ECO:0000313" key="2">
    <source>
        <dbReference type="Proteomes" id="UP000612585"/>
    </source>
</evidence>
<gene>
    <name evidence="1" type="ORF">Vau01_038580</name>
</gene>
<proteinExistence type="predicted"/>
<sequence length="44" mass="4515">MVTGGVIVFVMPEKLGAGTPTGLLRSGSIRARRTTDARSGTCPP</sequence>
<comment type="caution">
    <text evidence="1">The sequence shown here is derived from an EMBL/GenBank/DDBJ whole genome shotgun (WGS) entry which is preliminary data.</text>
</comment>
<name>A0A8J3Z412_9ACTN</name>
<dbReference type="Proteomes" id="UP000612585">
    <property type="component" value="Unassembled WGS sequence"/>
</dbReference>
<protein>
    <submittedName>
        <fullName evidence="1">Uncharacterized protein</fullName>
    </submittedName>
</protein>
<accession>A0A8J3Z412</accession>
<dbReference type="AlphaFoldDB" id="A0A8J3Z412"/>
<keyword evidence="2" id="KW-1185">Reference proteome</keyword>